<dbReference type="EMBL" id="NBNE01020377">
    <property type="protein sequence ID" value="OWY91380.1"/>
    <property type="molecule type" value="Genomic_DNA"/>
</dbReference>
<keyword evidence="2" id="KW-1185">Reference proteome</keyword>
<accession>A0A225UEN7</accession>
<dbReference type="OrthoDB" id="125523at2759"/>
<sequence length="237" mass="26457">PFQQRDYVAADQFIPHWRLTQPHRDLKDELLERPLLSVFRFVRFSTYFVASARCDTKYTRVTSDVNLCGQVVAYEKAEELSLVDDINLLMEPSSKYVCYVALRHYADELRQVVAIPLEDVRVCHISQAEYVLGHHHALPKSMDTSGFNPAWTSIELSAGRSASEAIDRVASAFVVPGTPPVTTVDLSPRPVAYITPLGEKTSATVTDYVLATKTLTQLVDVGTDAIGLRPWAIYTPT</sequence>
<name>A0A225UEN7_9STRA</name>
<evidence type="ECO:0000313" key="1">
    <source>
        <dbReference type="EMBL" id="OWY91380.1"/>
    </source>
</evidence>
<feature type="non-terminal residue" evidence="1">
    <location>
        <position position="1"/>
    </location>
</feature>
<comment type="caution">
    <text evidence="1">The sequence shown here is derived from an EMBL/GenBank/DDBJ whole genome shotgun (WGS) entry which is preliminary data.</text>
</comment>
<dbReference type="Proteomes" id="UP000198211">
    <property type="component" value="Unassembled WGS sequence"/>
</dbReference>
<reference evidence="2" key="1">
    <citation type="submission" date="2017-03" db="EMBL/GenBank/DDBJ databases">
        <title>Phytopthora megakarya and P. palmivora, two closely related causual agents of cacao black pod achieved similar genome size and gene model numbers by different mechanisms.</title>
        <authorList>
            <person name="Ali S."/>
            <person name="Shao J."/>
            <person name="Larry D.J."/>
            <person name="Kronmiller B."/>
            <person name="Shen D."/>
            <person name="Strem M.D."/>
            <person name="Melnick R.L."/>
            <person name="Guiltinan M.J."/>
            <person name="Tyler B.M."/>
            <person name="Meinhardt L.W."/>
            <person name="Bailey B.A."/>
        </authorList>
    </citation>
    <scope>NUCLEOTIDE SEQUENCE [LARGE SCALE GENOMIC DNA]</scope>
    <source>
        <strain evidence="2">zdho120</strain>
    </source>
</reference>
<protein>
    <submittedName>
        <fullName evidence="1">Uncharacterized protein</fullName>
    </submittedName>
</protein>
<gene>
    <name evidence="1" type="ORF">PHMEG_00040062</name>
</gene>
<dbReference type="AlphaFoldDB" id="A0A225UEN7"/>
<proteinExistence type="predicted"/>
<organism evidence="1 2">
    <name type="scientific">Phytophthora megakarya</name>
    <dbReference type="NCBI Taxonomy" id="4795"/>
    <lineage>
        <taxon>Eukaryota</taxon>
        <taxon>Sar</taxon>
        <taxon>Stramenopiles</taxon>
        <taxon>Oomycota</taxon>
        <taxon>Peronosporomycetes</taxon>
        <taxon>Peronosporales</taxon>
        <taxon>Peronosporaceae</taxon>
        <taxon>Phytophthora</taxon>
    </lineage>
</organism>
<evidence type="ECO:0000313" key="2">
    <source>
        <dbReference type="Proteomes" id="UP000198211"/>
    </source>
</evidence>